<evidence type="ECO:0000313" key="7">
    <source>
        <dbReference type="Proteomes" id="UP000663852"/>
    </source>
</evidence>
<evidence type="ECO:0000256" key="4">
    <source>
        <dbReference type="SAM" id="Phobius"/>
    </source>
</evidence>
<dbReference type="PROSITE" id="PS50011">
    <property type="entry name" value="PROTEIN_KINASE_DOM"/>
    <property type="match status" value="1"/>
</dbReference>
<dbReference type="Proteomes" id="UP000663852">
    <property type="component" value="Unassembled WGS sequence"/>
</dbReference>
<comment type="subcellular location">
    <subcellularLocation>
        <location evidence="1">Membrane</location>
        <topology evidence="1">Multi-pass membrane protein</topology>
    </subcellularLocation>
</comment>
<feature type="domain" description="Protein kinase" evidence="5">
    <location>
        <begin position="263"/>
        <end position="563"/>
    </location>
</feature>
<dbReference type="GO" id="GO:0005524">
    <property type="term" value="F:ATP binding"/>
    <property type="evidence" value="ECO:0007669"/>
    <property type="project" value="InterPro"/>
</dbReference>
<dbReference type="PANTHER" id="PTHR24092:SF190">
    <property type="entry name" value="PHOSPHOLIPID-TRANSPORTING ATPASE"/>
    <property type="match status" value="1"/>
</dbReference>
<dbReference type="InterPro" id="IPR000719">
    <property type="entry name" value="Prot_kinase_dom"/>
</dbReference>
<keyword evidence="3" id="KW-0460">Magnesium</keyword>
<dbReference type="GO" id="GO:0140326">
    <property type="term" value="F:ATPase-coupled intramembrane lipid transporter activity"/>
    <property type="evidence" value="ECO:0007669"/>
    <property type="project" value="TreeGrafter"/>
</dbReference>
<accession>A0A814K2V9</accession>
<dbReference type="InterPro" id="IPR023298">
    <property type="entry name" value="ATPase_P-typ_TM_dom_sf"/>
</dbReference>
<gene>
    <name evidence="6" type="ORF">EDS130_LOCUS17066</name>
</gene>
<sequence>MSKYVSTYSCRINDDQDESMNKKYRRFQMNKLIDETLEMNRRLNKYEIFQRKTLNLVFMGKSGIGKKTISNVLENPFYISSPSKLYYENTQIDLHPISIQNCHFNQPNWICCLNILKAHIGIGISGQEGQQAVLASDFSFGQFRYLERLLLIHGRLSYLRVSKFLRYFFYKNFAFTFCHFWFSFFCGFSAQTVYDPMYGALYNSLFSTFPILFLSIFDRDVNDNYSLNKPYLYIPGQKDEFFNKKVLIKSIFHGILSSLLIFFITYLSISNGKMIEMDLQSFGFLIGTIIVIIVNLQNALQIWYWTIYYHLALWLTILIYFLFHLTLYSTYLMKFFRTNYTYVGVAKQILFDPKFYLILILICVVLLLPVFIQEFYQMRFIPDETNKARYNQKYRYEEKARFIEHIRPKKHLRKRLPRSSYAFAQQEGWGKLITSGIMQTKKKPHTRASHDLNIHQRKRKCDTPFPLRWSSPEVLLYQEYSFKSDVWSYGILLWEIFSLGQMPFNDSITNDMAAKRIKTGQMLNKPSLANENIYQDIIQQCWIFKSDDRPSFSILKEVFNKIFQRSTPPLSF</sequence>
<dbReference type="PANTHER" id="PTHR24092">
    <property type="entry name" value="PROBABLE PHOSPHOLIPID-TRANSPORTING ATPASE"/>
    <property type="match status" value="1"/>
</dbReference>
<keyword evidence="4" id="KW-0472">Membrane</keyword>
<feature type="transmembrane region" description="Helical" evidence="4">
    <location>
        <begin position="173"/>
        <end position="194"/>
    </location>
</feature>
<keyword evidence="4" id="KW-1133">Transmembrane helix</keyword>
<evidence type="ECO:0000256" key="3">
    <source>
        <dbReference type="ARBA" id="ARBA00022842"/>
    </source>
</evidence>
<feature type="transmembrane region" description="Helical" evidence="4">
    <location>
        <begin position="246"/>
        <end position="269"/>
    </location>
</feature>
<dbReference type="InterPro" id="IPR020635">
    <property type="entry name" value="Tyr_kinase_cat_dom"/>
</dbReference>
<protein>
    <recommendedName>
        <fullName evidence="5">Protein kinase domain-containing protein</fullName>
    </recommendedName>
</protein>
<reference evidence="6" key="1">
    <citation type="submission" date="2021-02" db="EMBL/GenBank/DDBJ databases">
        <authorList>
            <person name="Nowell W R."/>
        </authorList>
    </citation>
    <scope>NUCLEOTIDE SEQUENCE</scope>
</reference>
<name>A0A814K2V9_ADIRI</name>
<evidence type="ECO:0000259" key="5">
    <source>
        <dbReference type="PROSITE" id="PS50011"/>
    </source>
</evidence>
<dbReference type="GO" id="GO:0007030">
    <property type="term" value="P:Golgi organization"/>
    <property type="evidence" value="ECO:0007669"/>
    <property type="project" value="TreeGrafter"/>
</dbReference>
<dbReference type="InterPro" id="IPR011009">
    <property type="entry name" value="Kinase-like_dom_sf"/>
</dbReference>
<dbReference type="Pfam" id="PF07714">
    <property type="entry name" value="PK_Tyr_Ser-Thr"/>
    <property type="match status" value="1"/>
</dbReference>
<keyword evidence="2" id="KW-0479">Metal-binding</keyword>
<dbReference type="Pfam" id="PF16212">
    <property type="entry name" value="PhoLip_ATPase_C"/>
    <property type="match status" value="1"/>
</dbReference>
<dbReference type="GO" id="GO:0004713">
    <property type="term" value="F:protein tyrosine kinase activity"/>
    <property type="evidence" value="ECO:0007669"/>
    <property type="project" value="InterPro"/>
</dbReference>
<organism evidence="6 7">
    <name type="scientific">Adineta ricciae</name>
    <name type="common">Rotifer</name>
    <dbReference type="NCBI Taxonomy" id="249248"/>
    <lineage>
        <taxon>Eukaryota</taxon>
        <taxon>Metazoa</taxon>
        <taxon>Spiralia</taxon>
        <taxon>Gnathifera</taxon>
        <taxon>Rotifera</taxon>
        <taxon>Eurotatoria</taxon>
        <taxon>Bdelloidea</taxon>
        <taxon>Adinetida</taxon>
        <taxon>Adinetidae</taxon>
        <taxon>Adineta</taxon>
    </lineage>
</organism>
<dbReference type="GO" id="GO:0046872">
    <property type="term" value="F:metal ion binding"/>
    <property type="evidence" value="ECO:0007669"/>
    <property type="project" value="UniProtKB-KW"/>
</dbReference>
<evidence type="ECO:0000313" key="6">
    <source>
        <dbReference type="EMBL" id="CAF1043771.1"/>
    </source>
</evidence>
<evidence type="ECO:0000256" key="1">
    <source>
        <dbReference type="ARBA" id="ARBA00004141"/>
    </source>
</evidence>
<dbReference type="Gene3D" id="1.10.510.10">
    <property type="entry name" value="Transferase(Phosphotransferase) domain 1"/>
    <property type="match status" value="1"/>
</dbReference>
<dbReference type="PRINTS" id="PR00109">
    <property type="entry name" value="TYRKINASE"/>
</dbReference>
<feature type="transmembrane region" description="Helical" evidence="4">
    <location>
        <begin position="353"/>
        <end position="372"/>
    </location>
</feature>
<keyword evidence="4" id="KW-0812">Transmembrane</keyword>
<dbReference type="OrthoDB" id="377733at2759"/>
<dbReference type="InterPro" id="IPR001245">
    <property type="entry name" value="Ser-Thr/Tyr_kinase_cat_dom"/>
</dbReference>
<feature type="transmembrane region" description="Helical" evidence="4">
    <location>
        <begin position="281"/>
        <end position="300"/>
    </location>
</feature>
<dbReference type="SMART" id="SM00219">
    <property type="entry name" value="TyrKc"/>
    <property type="match status" value="1"/>
</dbReference>
<dbReference type="AlphaFoldDB" id="A0A814K2V9"/>
<dbReference type="GO" id="GO:0005802">
    <property type="term" value="C:trans-Golgi network"/>
    <property type="evidence" value="ECO:0007669"/>
    <property type="project" value="TreeGrafter"/>
</dbReference>
<feature type="transmembrane region" description="Helical" evidence="4">
    <location>
        <begin position="312"/>
        <end position="333"/>
    </location>
</feature>
<dbReference type="GO" id="GO:0045332">
    <property type="term" value="P:phospholipid translocation"/>
    <property type="evidence" value="ECO:0007669"/>
    <property type="project" value="TreeGrafter"/>
</dbReference>
<dbReference type="SUPFAM" id="SSF56112">
    <property type="entry name" value="Protein kinase-like (PK-like)"/>
    <property type="match status" value="1"/>
</dbReference>
<comment type="caution">
    <text evidence="6">The sequence shown here is derived from an EMBL/GenBank/DDBJ whole genome shotgun (WGS) entry which is preliminary data.</text>
</comment>
<evidence type="ECO:0000256" key="2">
    <source>
        <dbReference type="ARBA" id="ARBA00022723"/>
    </source>
</evidence>
<dbReference type="EMBL" id="CAJNOJ010000075">
    <property type="protein sequence ID" value="CAF1043771.1"/>
    <property type="molecule type" value="Genomic_DNA"/>
</dbReference>
<dbReference type="SUPFAM" id="SSF81665">
    <property type="entry name" value="Calcium ATPase, transmembrane domain M"/>
    <property type="match status" value="1"/>
</dbReference>
<dbReference type="GO" id="GO:0005886">
    <property type="term" value="C:plasma membrane"/>
    <property type="evidence" value="ECO:0007669"/>
    <property type="project" value="TreeGrafter"/>
</dbReference>
<proteinExistence type="predicted"/>
<dbReference type="InterPro" id="IPR032630">
    <property type="entry name" value="P_typ_ATPase_c"/>
</dbReference>